<accession>A0A6A5QPH2</accession>
<dbReference type="Proteomes" id="UP000800096">
    <property type="component" value="Unassembled WGS sequence"/>
</dbReference>
<dbReference type="OrthoDB" id="10642034at2759"/>
<gene>
    <name evidence="1" type="ORF">BDU57DRAFT_516537</name>
</gene>
<keyword evidence="2" id="KW-1185">Reference proteome</keyword>
<protein>
    <submittedName>
        <fullName evidence="1">Uncharacterized protein</fullName>
    </submittedName>
</protein>
<evidence type="ECO:0000313" key="2">
    <source>
        <dbReference type="Proteomes" id="UP000800096"/>
    </source>
</evidence>
<name>A0A6A5QPH2_AMPQU</name>
<dbReference type="AlphaFoldDB" id="A0A6A5QPH2"/>
<evidence type="ECO:0000313" key="1">
    <source>
        <dbReference type="EMBL" id="KAF1916424.1"/>
    </source>
</evidence>
<dbReference type="EMBL" id="ML979135">
    <property type="protein sequence ID" value="KAF1916424.1"/>
    <property type="molecule type" value="Genomic_DNA"/>
</dbReference>
<proteinExistence type="predicted"/>
<sequence length="280" mass="31708">MQQIDGKAKLTFQGRRMIFALTKKGNLVWASFLDEPNEPSMYLCTWPSLDHGRSNIDIKSIDYSTVAEELGTLASPSNIKDRAFVAWSYFGAMELKTLRRLELREPGMRYNPIDLDAYFCTGRRCDQRYCYPWDYSPVSIEHEDQEYELPVDDMNAEDSDQSVDFNFSFKSGELAEALRELEAQDEQILSASLEEDFSAGHLELASADFDEESELVVDEMDGDGVVECNRFVAAEHASDGFSGAEDEQALEEDFSGCDLELASANSDDEQDSVIEEDTYW</sequence>
<organism evidence="1 2">
    <name type="scientific">Ampelomyces quisqualis</name>
    <name type="common">Powdery mildew agent</name>
    <dbReference type="NCBI Taxonomy" id="50730"/>
    <lineage>
        <taxon>Eukaryota</taxon>
        <taxon>Fungi</taxon>
        <taxon>Dikarya</taxon>
        <taxon>Ascomycota</taxon>
        <taxon>Pezizomycotina</taxon>
        <taxon>Dothideomycetes</taxon>
        <taxon>Pleosporomycetidae</taxon>
        <taxon>Pleosporales</taxon>
        <taxon>Pleosporineae</taxon>
        <taxon>Phaeosphaeriaceae</taxon>
        <taxon>Ampelomyces</taxon>
    </lineage>
</organism>
<reference evidence="1" key="1">
    <citation type="journal article" date="2020" name="Stud. Mycol.">
        <title>101 Dothideomycetes genomes: a test case for predicting lifestyles and emergence of pathogens.</title>
        <authorList>
            <person name="Haridas S."/>
            <person name="Albert R."/>
            <person name="Binder M."/>
            <person name="Bloem J."/>
            <person name="Labutti K."/>
            <person name="Salamov A."/>
            <person name="Andreopoulos B."/>
            <person name="Baker S."/>
            <person name="Barry K."/>
            <person name="Bills G."/>
            <person name="Bluhm B."/>
            <person name="Cannon C."/>
            <person name="Castanera R."/>
            <person name="Culley D."/>
            <person name="Daum C."/>
            <person name="Ezra D."/>
            <person name="Gonzalez J."/>
            <person name="Henrissat B."/>
            <person name="Kuo A."/>
            <person name="Liang C."/>
            <person name="Lipzen A."/>
            <person name="Lutzoni F."/>
            <person name="Magnuson J."/>
            <person name="Mondo S."/>
            <person name="Nolan M."/>
            <person name="Ohm R."/>
            <person name="Pangilinan J."/>
            <person name="Park H.-J."/>
            <person name="Ramirez L."/>
            <person name="Alfaro M."/>
            <person name="Sun H."/>
            <person name="Tritt A."/>
            <person name="Yoshinaga Y."/>
            <person name="Zwiers L.-H."/>
            <person name="Turgeon B."/>
            <person name="Goodwin S."/>
            <person name="Spatafora J."/>
            <person name="Crous P."/>
            <person name="Grigoriev I."/>
        </authorList>
    </citation>
    <scope>NUCLEOTIDE SEQUENCE</scope>
    <source>
        <strain evidence="1">HMLAC05119</strain>
    </source>
</reference>